<dbReference type="EMBL" id="MSFK01000011">
    <property type="protein sequence ID" value="PWY89430.1"/>
    <property type="molecule type" value="Genomic_DNA"/>
</dbReference>
<feature type="region of interest" description="Disordered" evidence="1">
    <location>
        <begin position="83"/>
        <end position="131"/>
    </location>
</feature>
<keyword evidence="3" id="KW-1185">Reference proteome</keyword>
<dbReference type="GO" id="GO:0005737">
    <property type="term" value="C:cytoplasm"/>
    <property type="evidence" value="ECO:0007669"/>
    <property type="project" value="TreeGrafter"/>
</dbReference>
<evidence type="ECO:0000313" key="2">
    <source>
        <dbReference type="EMBL" id="PWY89430.1"/>
    </source>
</evidence>
<dbReference type="OrthoDB" id="498286at2759"/>
<comment type="caution">
    <text evidence="2">The sequence shown here is derived from an EMBL/GenBank/DDBJ whole genome shotgun (WGS) entry which is preliminary data.</text>
</comment>
<dbReference type="Pfam" id="PF12239">
    <property type="entry name" value="DUF3605"/>
    <property type="match status" value="1"/>
</dbReference>
<name>A0A317WYY3_9EURO</name>
<dbReference type="GeneID" id="37113628"/>
<dbReference type="GO" id="GO:0006044">
    <property type="term" value="P:N-acetylglucosamine metabolic process"/>
    <property type="evidence" value="ECO:0007669"/>
    <property type="project" value="TreeGrafter"/>
</dbReference>
<dbReference type="AlphaFoldDB" id="A0A317WYY3"/>
<evidence type="ECO:0008006" key="4">
    <source>
        <dbReference type="Google" id="ProtNLM"/>
    </source>
</evidence>
<dbReference type="RefSeq" id="XP_025468341.1">
    <property type="nucleotide sequence ID" value="XM_025611485.1"/>
</dbReference>
<dbReference type="PANTHER" id="PTHR35020:SF2">
    <property type="entry name" value="N-ACETYLGLUCOSAMINE-INDUCED PROTEIN 1"/>
    <property type="match status" value="1"/>
</dbReference>
<organism evidence="2 3">
    <name type="scientific">Aspergillus sclerotioniger CBS 115572</name>
    <dbReference type="NCBI Taxonomy" id="1450535"/>
    <lineage>
        <taxon>Eukaryota</taxon>
        <taxon>Fungi</taxon>
        <taxon>Dikarya</taxon>
        <taxon>Ascomycota</taxon>
        <taxon>Pezizomycotina</taxon>
        <taxon>Eurotiomycetes</taxon>
        <taxon>Eurotiomycetidae</taxon>
        <taxon>Eurotiales</taxon>
        <taxon>Aspergillaceae</taxon>
        <taxon>Aspergillus</taxon>
        <taxon>Aspergillus subgen. Circumdati</taxon>
    </lineage>
</organism>
<dbReference type="InterPro" id="IPR022036">
    <property type="entry name" value="DUF3605"/>
</dbReference>
<feature type="compositionally biased region" description="Low complexity" evidence="1">
    <location>
        <begin position="89"/>
        <end position="124"/>
    </location>
</feature>
<gene>
    <name evidence="2" type="ORF">BO94DRAFT_534198</name>
</gene>
<protein>
    <recommendedName>
        <fullName evidence="4">N-acetylglucosamine-induced protein 1</fullName>
    </recommendedName>
</protein>
<evidence type="ECO:0000256" key="1">
    <source>
        <dbReference type="SAM" id="MobiDB-lite"/>
    </source>
</evidence>
<sequence length="255" mass="28819">MTPEEPPAFNLTEVDRQVLAQTDDEFILHDWEDLKAIIARNDLGILKRKPSDLTRYLAWSHETKLKYGTITNYICQHRLGWIPQPSPPTSTTSTASTSTTPSIPSTPSSSTGTTGTPSSTTETPPSFPYLNPTPFAHPHDYKILRNDWPYGMTPGISHLVVWLRTPVATKPENGDVTDESRALIEAFVQRTFVERLAREEADGEGAKERAKDQVLWFKNWTALQSVRSLEHIHVLVRDVPERILVEWTGEDVPRH</sequence>
<dbReference type="STRING" id="1450535.A0A317WYY3"/>
<reference evidence="2 3" key="1">
    <citation type="submission" date="2016-12" db="EMBL/GenBank/DDBJ databases">
        <title>The genomes of Aspergillus section Nigri reveals drivers in fungal speciation.</title>
        <authorList>
            <consortium name="DOE Joint Genome Institute"/>
            <person name="Vesth T.C."/>
            <person name="Nybo J."/>
            <person name="Theobald S."/>
            <person name="Brandl J."/>
            <person name="Frisvad J.C."/>
            <person name="Nielsen K.F."/>
            <person name="Lyhne E.K."/>
            <person name="Kogle M.E."/>
            <person name="Kuo A."/>
            <person name="Riley R."/>
            <person name="Clum A."/>
            <person name="Nolan M."/>
            <person name="Lipzen A."/>
            <person name="Salamov A."/>
            <person name="Henrissat B."/>
            <person name="Wiebenga A."/>
            <person name="De Vries R.P."/>
            <person name="Grigoriev I.V."/>
            <person name="Mortensen U.H."/>
            <person name="Andersen M.R."/>
            <person name="Baker S.E."/>
        </authorList>
    </citation>
    <scope>NUCLEOTIDE SEQUENCE [LARGE SCALE GENOMIC DNA]</scope>
    <source>
        <strain evidence="2 3">CBS 115572</strain>
    </source>
</reference>
<dbReference type="Proteomes" id="UP000246702">
    <property type="component" value="Unassembled WGS sequence"/>
</dbReference>
<dbReference type="PANTHER" id="PTHR35020">
    <property type="entry name" value="N-ACETYLGLUCOSAMINE-INDUCED PROTEIN 1"/>
    <property type="match status" value="1"/>
</dbReference>
<proteinExistence type="predicted"/>
<evidence type="ECO:0000313" key="3">
    <source>
        <dbReference type="Proteomes" id="UP000246702"/>
    </source>
</evidence>
<accession>A0A317WYY3</accession>